<name>A0A699RQL4_TANCI</name>
<reference evidence="2" key="1">
    <citation type="journal article" date="2019" name="Sci. Rep.">
        <title>Draft genome of Tanacetum cinerariifolium, the natural source of mosquito coil.</title>
        <authorList>
            <person name="Yamashiro T."/>
            <person name="Shiraishi A."/>
            <person name="Satake H."/>
            <person name="Nakayama K."/>
        </authorList>
    </citation>
    <scope>NUCLEOTIDE SEQUENCE</scope>
</reference>
<protein>
    <submittedName>
        <fullName evidence="2">Beta-galactosidase 10</fullName>
    </submittedName>
</protein>
<sequence>MSMDYMNLRIWQGQEDAPDPVIHTCNSFNCDDFKRAYPTMLKYGLRIAHDGGHGKMVGSGWLAKDLGWI</sequence>
<dbReference type="AlphaFoldDB" id="A0A699RQL4"/>
<organism evidence="2">
    <name type="scientific">Tanacetum cinerariifolium</name>
    <name type="common">Dalmatian daisy</name>
    <name type="synonym">Chrysanthemum cinerariifolium</name>
    <dbReference type="NCBI Taxonomy" id="118510"/>
    <lineage>
        <taxon>Eukaryota</taxon>
        <taxon>Viridiplantae</taxon>
        <taxon>Streptophyta</taxon>
        <taxon>Embryophyta</taxon>
        <taxon>Tracheophyta</taxon>
        <taxon>Spermatophyta</taxon>
        <taxon>Magnoliopsida</taxon>
        <taxon>eudicotyledons</taxon>
        <taxon>Gunneridae</taxon>
        <taxon>Pentapetalae</taxon>
        <taxon>asterids</taxon>
        <taxon>campanulids</taxon>
        <taxon>Asterales</taxon>
        <taxon>Asteraceae</taxon>
        <taxon>Asteroideae</taxon>
        <taxon>Anthemideae</taxon>
        <taxon>Anthemidinae</taxon>
        <taxon>Tanacetum</taxon>
    </lineage>
</organism>
<dbReference type="EMBL" id="BKCJ011096442">
    <property type="protein sequence ID" value="GFC84773.1"/>
    <property type="molecule type" value="Genomic_DNA"/>
</dbReference>
<dbReference type="EMBL" id="BKCJ011112994">
    <property type="protein sequence ID" value="GFC87946.1"/>
    <property type="molecule type" value="Genomic_DNA"/>
</dbReference>
<evidence type="ECO:0000313" key="2">
    <source>
        <dbReference type="EMBL" id="GFC87946.1"/>
    </source>
</evidence>
<accession>A0A699RQL4</accession>
<proteinExistence type="predicted"/>
<comment type="caution">
    <text evidence="2">The sequence shown here is derived from an EMBL/GenBank/DDBJ whole genome shotgun (WGS) entry which is preliminary data.</text>
</comment>
<gene>
    <name evidence="1" type="ORF">Tci_856743</name>
    <name evidence="2" type="ORF">Tci_859916</name>
</gene>
<evidence type="ECO:0000313" key="1">
    <source>
        <dbReference type="EMBL" id="GFC84773.1"/>
    </source>
</evidence>
<feature type="non-terminal residue" evidence="2">
    <location>
        <position position="69"/>
    </location>
</feature>